<feature type="compositionally biased region" description="Low complexity" evidence="1">
    <location>
        <begin position="50"/>
        <end position="71"/>
    </location>
</feature>
<dbReference type="InterPro" id="IPR009045">
    <property type="entry name" value="Zn_M74/Hedgehog-like"/>
</dbReference>
<name>A0A6N3F0H0_EUBLI</name>
<dbReference type="Gene3D" id="3.30.1380.10">
    <property type="match status" value="1"/>
</dbReference>
<dbReference type="SUPFAM" id="SSF55166">
    <property type="entry name" value="Hedgehog/DD-peptidase"/>
    <property type="match status" value="1"/>
</dbReference>
<feature type="domain" description="Peptidase M15A C-terminal" evidence="2">
    <location>
        <begin position="76"/>
        <end position="180"/>
    </location>
</feature>
<sequence length="182" mass="19483">MKYKKTALWIFLAAGSAGLVFIFGAVPGKSAVPPQAEIVQPAPEQTGQKPELPQQEPESAEPESGPAAPAPEMASAHFEMAEYQCDCAGLCDGWPARMNPVLLERIEALREYYGLPVVITSGVRCESRNTEVGGVAWSFHKRGDAADLYCPGVAVGDLAQTAKDLGMNVLPYYASGYIHVEV</sequence>
<dbReference type="Pfam" id="PF08291">
    <property type="entry name" value="Peptidase_M15_3"/>
    <property type="match status" value="1"/>
</dbReference>
<protein>
    <submittedName>
        <fullName evidence="3">Peptidase M15</fullName>
    </submittedName>
</protein>
<dbReference type="InterPro" id="IPR013230">
    <property type="entry name" value="Peptidase_M15A_C"/>
</dbReference>
<evidence type="ECO:0000259" key="2">
    <source>
        <dbReference type="Pfam" id="PF08291"/>
    </source>
</evidence>
<gene>
    <name evidence="3" type="ORF">ELLFYP34_00209</name>
</gene>
<accession>A0A6N3F0H0</accession>
<evidence type="ECO:0000313" key="3">
    <source>
        <dbReference type="EMBL" id="VYU45485.1"/>
    </source>
</evidence>
<dbReference type="EMBL" id="CACRTR010000012">
    <property type="protein sequence ID" value="VYU45485.1"/>
    <property type="molecule type" value="Genomic_DNA"/>
</dbReference>
<evidence type="ECO:0000256" key="1">
    <source>
        <dbReference type="SAM" id="MobiDB-lite"/>
    </source>
</evidence>
<proteinExistence type="predicted"/>
<reference evidence="3" key="1">
    <citation type="submission" date="2019-11" db="EMBL/GenBank/DDBJ databases">
        <authorList>
            <person name="Feng L."/>
        </authorList>
    </citation>
    <scope>NUCLEOTIDE SEQUENCE</scope>
    <source>
        <strain evidence="3">ElimosumLFYP34</strain>
    </source>
</reference>
<organism evidence="3">
    <name type="scientific">Eubacterium limosum</name>
    <dbReference type="NCBI Taxonomy" id="1736"/>
    <lineage>
        <taxon>Bacteria</taxon>
        <taxon>Bacillati</taxon>
        <taxon>Bacillota</taxon>
        <taxon>Clostridia</taxon>
        <taxon>Eubacteriales</taxon>
        <taxon>Eubacteriaceae</taxon>
        <taxon>Eubacterium</taxon>
    </lineage>
</organism>
<dbReference type="AlphaFoldDB" id="A0A6N3F0H0"/>
<feature type="region of interest" description="Disordered" evidence="1">
    <location>
        <begin position="41"/>
        <end position="71"/>
    </location>
</feature>